<dbReference type="Proteomes" id="UP000235145">
    <property type="component" value="Unassembled WGS sequence"/>
</dbReference>
<keyword evidence="1" id="KW-0812">Transmembrane</keyword>
<gene>
    <name evidence="2" type="ORF">LSAT_V11C500287290</name>
</gene>
<dbReference type="PANTHER" id="PTHR12459">
    <property type="entry name" value="TRANSMEMBRANE PROTEIN 135-RELATED"/>
    <property type="match status" value="1"/>
</dbReference>
<feature type="transmembrane region" description="Helical" evidence="1">
    <location>
        <begin position="118"/>
        <end position="137"/>
    </location>
</feature>
<evidence type="ECO:0000313" key="2">
    <source>
        <dbReference type="EMBL" id="KAJ0205719.1"/>
    </source>
</evidence>
<dbReference type="AlphaFoldDB" id="A0A9R1XB23"/>
<reference evidence="2 3" key="1">
    <citation type="journal article" date="2017" name="Nat. Commun.">
        <title>Genome assembly with in vitro proximity ligation data and whole-genome triplication in lettuce.</title>
        <authorList>
            <person name="Reyes-Chin-Wo S."/>
            <person name="Wang Z."/>
            <person name="Yang X."/>
            <person name="Kozik A."/>
            <person name="Arikit S."/>
            <person name="Song C."/>
            <person name="Xia L."/>
            <person name="Froenicke L."/>
            <person name="Lavelle D.O."/>
            <person name="Truco M.J."/>
            <person name="Xia R."/>
            <person name="Zhu S."/>
            <person name="Xu C."/>
            <person name="Xu H."/>
            <person name="Xu X."/>
            <person name="Cox K."/>
            <person name="Korf I."/>
            <person name="Meyers B.C."/>
            <person name="Michelmore R.W."/>
        </authorList>
    </citation>
    <scope>NUCLEOTIDE SEQUENCE [LARGE SCALE GENOMIC DNA]</scope>
    <source>
        <strain evidence="3">cv. Salinas</strain>
        <tissue evidence="2">Seedlings</tissue>
    </source>
</reference>
<accession>A0A9R1XB23</accession>
<evidence type="ECO:0000256" key="1">
    <source>
        <dbReference type="SAM" id="Phobius"/>
    </source>
</evidence>
<keyword evidence="3" id="KW-1185">Reference proteome</keyword>
<proteinExistence type="predicted"/>
<comment type="caution">
    <text evidence="2">The sequence shown here is derived from an EMBL/GenBank/DDBJ whole genome shotgun (WGS) entry which is preliminary data.</text>
</comment>
<name>A0A9R1XB23_LACSA</name>
<evidence type="ECO:0000313" key="3">
    <source>
        <dbReference type="Proteomes" id="UP000235145"/>
    </source>
</evidence>
<keyword evidence="1" id="KW-0472">Membrane</keyword>
<organism evidence="2 3">
    <name type="scientific">Lactuca sativa</name>
    <name type="common">Garden lettuce</name>
    <dbReference type="NCBI Taxonomy" id="4236"/>
    <lineage>
        <taxon>Eukaryota</taxon>
        <taxon>Viridiplantae</taxon>
        <taxon>Streptophyta</taxon>
        <taxon>Embryophyta</taxon>
        <taxon>Tracheophyta</taxon>
        <taxon>Spermatophyta</taxon>
        <taxon>Magnoliopsida</taxon>
        <taxon>eudicotyledons</taxon>
        <taxon>Gunneridae</taxon>
        <taxon>Pentapetalae</taxon>
        <taxon>asterids</taxon>
        <taxon>campanulids</taxon>
        <taxon>Asterales</taxon>
        <taxon>Asteraceae</taxon>
        <taxon>Cichorioideae</taxon>
        <taxon>Cichorieae</taxon>
        <taxon>Lactucinae</taxon>
        <taxon>Lactuca</taxon>
    </lineage>
</organism>
<feature type="transmembrane region" description="Helical" evidence="1">
    <location>
        <begin position="38"/>
        <end position="54"/>
    </location>
</feature>
<dbReference type="PANTHER" id="PTHR12459:SF6">
    <property type="entry name" value="GB|AAD46013.1"/>
    <property type="match status" value="1"/>
</dbReference>
<keyword evidence="1" id="KW-1133">Transmembrane helix</keyword>
<protein>
    <submittedName>
        <fullName evidence="2">Uncharacterized protein</fullName>
    </submittedName>
</protein>
<sequence>MIYKNTLLPIPCLKIQPSTKSCLAHNAYSTSAAFRKTFPLYFSLTFVAFVVLCLQKFMDAPFKTSWHAVIGVVWSTTSLSSFIGIFQTSDITRPQVGVLICRWISCIISALGEERKKMRTWIVCSSMCWGIFVVYISQPPCSSRYQKC</sequence>
<dbReference type="EMBL" id="NBSK02000005">
    <property type="protein sequence ID" value="KAJ0205719.1"/>
    <property type="molecule type" value="Genomic_DNA"/>
</dbReference>
<feature type="transmembrane region" description="Helical" evidence="1">
    <location>
        <begin position="66"/>
        <end position="86"/>
    </location>
</feature>
<dbReference type="InterPro" id="IPR026749">
    <property type="entry name" value="Tmem135"/>
</dbReference>